<dbReference type="Gene3D" id="2.40.30.10">
    <property type="entry name" value="Translation factors"/>
    <property type="match status" value="2"/>
</dbReference>
<dbReference type="VEuPathDB" id="MicrosporidiaDB:CWI37_1874p0010"/>
<dbReference type="CDD" id="cd15490">
    <property type="entry name" value="eIF2_gamma_III"/>
    <property type="match status" value="1"/>
</dbReference>
<dbReference type="InterPro" id="IPR015256">
    <property type="entry name" value="eIF2g_C"/>
</dbReference>
<dbReference type="GO" id="GO:0003743">
    <property type="term" value="F:translation initiation factor activity"/>
    <property type="evidence" value="ECO:0007669"/>
    <property type="project" value="UniProtKB-KW"/>
</dbReference>
<evidence type="ECO:0000256" key="9">
    <source>
        <dbReference type="ARBA" id="ARBA00074422"/>
    </source>
</evidence>
<feature type="domain" description="Tr-type G" evidence="10">
    <location>
        <begin position="12"/>
        <end position="219"/>
    </location>
</feature>
<keyword evidence="7" id="KW-0342">GTP-binding</keyword>
<keyword evidence="4" id="KW-0547">Nucleotide-binding</keyword>
<dbReference type="InterPro" id="IPR009001">
    <property type="entry name" value="Transl_elong_EF1A/Init_IF2_C"/>
</dbReference>
<evidence type="ECO:0000313" key="12">
    <source>
        <dbReference type="Proteomes" id="UP000292362"/>
    </source>
</evidence>
<keyword evidence="5" id="KW-0378">Hydrolase</keyword>
<sequence length="449" mass="49572">MNDYIKKAMSLQATINIGTIGHVAHGKSTLVRAISGIHTIKFKSELERNITIKLGYANAKIYECNCTLCPRPGKYKAFPSSSPDSMPCSRRGCKGTLNLIRHVSFVDCPGHDVLMATMLNGTAIMDLAILLVAGNESCPQEQTQEHLFAVEIMNLSRIIVVQNKIDLISREQALEQYEQIKDFIDSTKIKQGPIIPASGQLNINIDAVLDCIVNFPHPHRDLEADPRMVIIRSFDVNRPGCLIENLKGGVIGGSLVTGKIKVGDNIEIRPGLISRIGSKIICRPFITKITSLKADNNELIEAIPGGLIGVMTEMDPTYCRADKLVGQVMGIKGKLPEIYVEIEVEYKLFQKILSTQKEIAPLNTEEQVLLNIGSTTTGGYILEIDENTCKFSLMRPCCCAKEERIAISRKIQNHWRLIGWGKILGGKWIEPVYDGSSEGNSDPVIDSKL</sequence>
<name>A0A4Q9KTP3_9MICR</name>
<comment type="catalytic activity">
    <reaction evidence="8">
        <text>GTP + H2O = GDP + phosphate + H(+)</text>
        <dbReference type="Rhea" id="RHEA:19669"/>
        <dbReference type="ChEBI" id="CHEBI:15377"/>
        <dbReference type="ChEBI" id="CHEBI:15378"/>
        <dbReference type="ChEBI" id="CHEBI:37565"/>
        <dbReference type="ChEBI" id="CHEBI:43474"/>
        <dbReference type="ChEBI" id="CHEBI:58189"/>
        <dbReference type="EC" id="3.6.5.3"/>
    </reaction>
</comment>
<dbReference type="CDD" id="cd01888">
    <property type="entry name" value="eIF2_gamma"/>
    <property type="match status" value="1"/>
</dbReference>
<dbReference type="Pfam" id="PF09173">
    <property type="entry name" value="eIF2_C"/>
    <property type="match status" value="1"/>
</dbReference>
<dbReference type="GO" id="GO:0005525">
    <property type="term" value="F:GTP binding"/>
    <property type="evidence" value="ECO:0007669"/>
    <property type="project" value="UniProtKB-KW"/>
</dbReference>
<dbReference type="Pfam" id="PF00009">
    <property type="entry name" value="GTP_EFTU"/>
    <property type="match status" value="1"/>
</dbReference>
<evidence type="ECO:0000256" key="6">
    <source>
        <dbReference type="ARBA" id="ARBA00022917"/>
    </source>
</evidence>
<accession>A0A4Q9KTP3</accession>
<dbReference type="PRINTS" id="PR00315">
    <property type="entry name" value="ELONGATNFCT"/>
</dbReference>
<keyword evidence="3 11" id="KW-0396">Initiation factor</keyword>
<evidence type="ECO:0000256" key="3">
    <source>
        <dbReference type="ARBA" id="ARBA00022540"/>
    </source>
</evidence>
<dbReference type="InterPro" id="IPR000795">
    <property type="entry name" value="T_Tr_GTP-bd_dom"/>
</dbReference>
<dbReference type="EMBL" id="PITJ01001874">
    <property type="protein sequence ID" value="TBT98163.1"/>
    <property type="molecule type" value="Genomic_DNA"/>
</dbReference>
<dbReference type="FunFam" id="2.40.30.10:FF:000075">
    <property type="entry name" value="Translation initiation factor 2 subunit gamma"/>
    <property type="match status" value="1"/>
</dbReference>
<reference evidence="11 12" key="1">
    <citation type="submission" date="2017-12" db="EMBL/GenBank/DDBJ databases">
        <authorList>
            <person name="Pombert J.-F."/>
            <person name="Haag K.L."/>
            <person name="Ebert D."/>
        </authorList>
    </citation>
    <scope>NUCLEOTIDE SEQUENCE [LARGE SCALE GENOMIC DNA]</scope>
    <source>
        <strain evidence="11">FI-OER-3-3</strain>
    </source>
</reference>
<evidence type="ECO:0000256" key="7">
    <source>
        <dbReference type="ARBA" id="ARBA00023134"/>
    </source>
</evidence>
<dbReference type="InterPro" id="IPR004161">
    <property type="entry name" value="EFTu-like_2"/>
</dbReference>
<gene>
    <name evidence="11" type="ORF">CWI37_1874p0010</name>
</gene>
<dbReference type="CDD" id="cd03688">
    <property type="entry name" value="eIF2_gamma_II"/>
    <property type="match status" value="1"/>
</dbReference>
<dbReference type="AlphaFoldDB" id="A0A4Q9KTP3"/>
<dbReference type="GO" id="GO:0005829">
    <property type="term" value="C:cytosol"/>
    <property type="evidence" value="ECO:0007669"/>
    <property type="project" value="TreeGrafter"/>
</dbReference>
<dbReference type="SUPFAM" id="SSF50447">
    <property type="entry name" value="Translation proteins"/>
    <property type="match status" value="1"/>
</dbReference>
<comment type="similarity">
    <text evidence="1">Belongs to the TRAFAC class translation factor GTPase superfamily. Classic translation factor GTPase family. EF-Tu/EF-1A subfamily.</text>
</comment>
<evidence type="ECO:0000256" key="2">
    <source>
        <dbReference type="ARBA" id="ARBA00011986"/>
    </source>
</evidence>
<dbReference type="GO" id="GO:0001731">
    <property type="term" value="P:formation of translation preinitiation complex"/>
    <property type="evidence" value="ECO:0007669"/>
    <property type="project" value="TreeGrafter"/>
</dbReference>
<dbReference type="PANTHER" id="PTHR42854:SF3">
    <property type="entry name" value="EUKARYOTIC TRANSLATION INITIATION FACTOR 2 SUBUNIT 3-RELATED"/>
    <property type="match status" value="1"/>
</dbReference>
<dbReference type="GO" id="GO:0005850">
    <property type="term" value="C:eukaryotic translation initiation factor 2 complex"/>
    <property type="evidence" value="ECO:0007669"/>
    <property type="project" value="TreeGrafter"/>
</dbReference>
<dbReference type="GO" id="GO:0003924">
    <property type="term" value="F:GTPase activity"/>
    <property type="evidence" value="ECO:0007669"/>
    <property type="project" value="InterPro"/>
</dbReference>
<dbReference type="FunFam" id="2.40.30.10:FF:000009">
    <property type="entry name" value="Eukaryotic translation initiation factor 2 subunit gamma"/>
    <property type="match status" value="1"/>
</dbReference>
<keyword evidence="6" id="KW-0648">Protein biosynthesis</keyword>
<dbReference type="FunFam" id="3.40.50.300:FF:000065">
    <property type="entry name" value="Eukaryotic translation initiation factor 2 subunit gamma"/>
    <property type="match status" value="1"/>
</dbReference>
<dbReference type="NCBIfam" id="NF003077">
    <property type="entry name" value="PRK04000.1"/>
    <property type="match status" value="1"/>
</dbReference>
<dbReference type="InterPro" id="IPR027417">
    <property type="entry name" value="P-loop_NTPase"/>
</dbReference>
<dbReference type="PANTHER" id="PTHR42854">
    <property type="entry name" value="EUKARYOTIC TRANSLATION INITIATION FACTOR 2 SUBUNIT 3 FAMILY MEMBER"/>
    <property type="match status" value="1"/>
</dbReference>
<dbReference type="SUPFAM" id="SSF50465">
    <property type="entry name" value="EF-Tu/eEF-1alpha/eIF2-gamma C-terminal domain"/>
    <property type="match status" value="1"/>
</dbReference>
<evidence type="ECO:0000256" key="1">
    <source>
        <dbReference type="ARBA" id="ARBA00007249"/>
    </source>
</evidence>
<dbReference type="InterPro" id="IPR044127">
    <property type="entry name" value="eIF2g_dom_2"/>
</dbReference>
<dbReference type="GO" id="GO:0000049">
    <property type="term" value="F:tRNA binding"/>
    <property type="evidence" value="ECO:0007669"/>
    <property type="project" value="InterPro"/>
</dbReference>
<evidence type="ECO:0000313" key="11">
    <source>
        <dbReference type="EMBL" id="TBT98163.1"/>
    </source>
</evidence>
<evidence type="ECO:0000256" key="5">
    <source>
        <dbReference type="ARBA" id="ARBA00022801"/>
    </source>
</evidence>
<dbReference type="EC" id="3.6.5.3" evidence="2"/>
<dbReference type="SUPFAM" id="SSF52540">
    <property type="entry name" value="P-loop containing nucleoside triphosphate hydrolases"/>
    <property type="match status" value="1"/>
</dbReference>
<proteinExistence type="inferred from homology"/>
<comment type="caution">
    <text evidence="11">The sequence shown here is derived from an EMBL/GenBank/DDBJ whole genome shotgun (WGS) entry which is preliminary data.</text>
</comment>
<dbReference type="PROSITE" id="PS51722">
    <property type="entry name" value="G_TR_2"/>
    <property type="match status" value="1"/>
</dbReference>
<evidence type="ECO:0000256" key="4">
    <source>
        <dbReference type="ARBA" id="ARBA00022741"/>
    </source>
</evidence>
<dbReference type="Gene3D" id="3.40.50.300">
    <property type="entry name" value="P-loop containing nucleotide triphosphate hydrolases"/>
    <property type="match status" value="1"/>
</dbReference>
<evidence type="ECO:0000259" key="10">
    <source>
        <dbReference type="PROSITE" id="PS51722"/>
    </source>
</evidence>
<dbReference type="Proteomes" id="UP000292362">
    <property type="component" value="Unassembled WGS sequence"/>
</dbReference>
<evidence type="ECO:0000256" key="8">
    <source>
        <dbReference type="ARBA" id="ARBA00048107"/>
    </source>
</evidence>
<dbReference type="InterPro" id="IPR044128">
    <property type="entry name" value="eIF2g_GTP-bd"/>
</dbReference>
<dbReference type="InterPro" id="IPR050543">
    <property type="entry name" value="eIF2G"/>
</dbReference>
<dbReference type="InterPro" id="IPR009000">
    <property type="entry name" value="Transl_B-barrel_sf"/>
</dbReference>
<protein>
    <recommendedName>
        <fullName evidence="9">Eukaryotic translation initiation factor 2 subunit gamma</fullName>
        <ecNumber evidence="2">3.6.5.3</ecNumber>
    </recommendedName>
</protein>
<organism evidence="11 12">
    <name type="scientific">Hamiltosporidium tvaerminnensis</name>
    <dbReference type="NCBI Taxonomy" id="1176355"/>
    <lineage>
        <taxon>Eukaryota</taxon>
        <taxon>Fungi</taxon>
        <taxon>Fungi incertae sedis</taxon>
        <taxon>Microsporidia</taxon>
        <taxon>Dubosqiidae</taxon>
        <taxon>Hamiltosporidium</taxon>
    </lineage>
</organism>
<dbReference type="Pfam" id="PF03144">
    <property type="entry name" value="GTP_EFTU_D2"/>
    <property type="match status" value="1"/>
</dbReference>